<feature type="transmembrane region" description="Helical" evidence="3">
    <location>
        <begin position="21"/>
        <end position="40"/>
    </location>
</feature>
<dbReference type="Pfam" id="PF02494">
    <property type="entry name" value="HYR"/>
    <property type="match status" value="6"/>
</dbReference>
<feature type="domain" description="HYR" evidence="4">
    <location>
        <begin position="1664"/>
        <end position="1746"/>
    </location>
</feature>
<protein>
    <submittedName>
        <fullName evidence="5">HYR domain-containing protein</fullName>
    </submittedName>
</protein>
<feature type="domain" description="HYR" evidence="4">
    <location>
        <begin position="463"/>
        <end position="547"/>
    </location>
</feature>
<feature type="domain" description="HYR" evidence="4">
    <location>
        <begin position="548"/>
        <end position="629"/>
    </location>
</feature>
<feature type="domain" description="HYR" evidence="4">
    <location>
        <begin position="1188"/>
        <end position="1268"/>
    </location>
</feature>
<dbReference type="InterPro" id="IPR011042">
    <property type="entry name" value="6-blade_b-propeller_TolB-like"/>
</dbReference>
<dbReference type="InterPro" id="IPR003410">
    <property type="entry name" value="HYR_dom"/>
</dbReference>
<dbReference type="EMBL" id="JBHTJP010000032">
    <property type="protein sequence ID" value="MFD0975935.1"/>
    <property type="molecule type" value="Genomic_DNA"/>
</dbReference>
<evidence type="ECO:0000256" key="2">
    <source>
        <dbReference type="ARBA" id="ARBA00022737"/>
    </source>
</evidence>
<feature type="domain" description="HYR" evidence="4">
    <location>
        <begin position="1029"/>
        <end position="1112"/>
    </location>
</feature>
<dbReference type="RefSeq" id="WP_380736971.1">
    <property type="nucleotide sequence ID" value="NZ_JBHTJP010000032.1"/>
</dbReference>
<keyword evidence="1" id="KW-0732">Signal</keyword>
<feature type="domain" description="HYR" evidence="4">
    <location>
        <begin position="631"/>
        <end position="714"/>
    </location>
</feature>
<dbReference type="PANTHER" id="PTHR24273:SF32">
    <property type="entry name" value="HYALIN"/>
    <property type="match status" value="1"/>
</dbReference>
<dbReference type="PANTHER" id="PTHR24273">
    <property type="entry name" value="FI04643P-RELATED"/>
    <property type="match status" value="1"/>
</dbReference>
<keyword evidence="3" id="KW-1133">Transmembrane helix</keyword>
<dbReference type="Pfam" id="PF18962">
    <property type="entry name" value="Por_Secre_tail"/>
    <property type="match status" value="1"/>
</dbReference>
<reference evidence="6" key="1">
    <citation type="journal article" date="2019" name="Int. J. Syst. Evol. Microbiol.">
        <title>The Global Catalogue of Microorganisms (GCM) 10K type strain sequencing project: providing services to taxonomists for standard genome sequencing and annotation.</title>
        <authorList>
            <consortium name="The Broad Institute Genomics Platform"/>
            <consortium name="The Broad Institute Genome Sequencing Center for Infectious Disease"/>
            <person name="Wu L."/>
            <person name="Ma J."/>
        </authorList>
    </citation>
    <scope>NUCLEOTIDE SEQUENCE [LARGE SCALE GENOMIC DNA]</scope>
    <source>
        <strain evidence="6">CCUG 60898</strain>
    </source>
</reference>
<feature type="domain" description="HYR" evidence="4">
    <location>
        <begin position="1822"/>
        <end position="1904"/>
    </location>
</feature>
<keyword evidence="3" id="KW-0812">Transmembrane</keyword>
<gene>
    <name evidence="5" type="ORF">ACFQ1G_03945</name>
</gene>
<dbReference type="PROSITE" id="PS50825">
    <property type="entry name" value="HYR"/>
    <property type="match status" value="9"/>
</dbReference>
<evidence type="ECO:0000256" key="3">
    <source>
        <dbReference type="SAM" id="Phobius"/>
    </source>
</evidence>
<organism evidence="5 6">
    <name type="scientific">Salinimicrobium gaetbulicola</name>
    <dbReference type="NCBI Taxonomy" id="999702"/>
    <lineage>
        <taxon>Bacteria</taxon>
        <taxon>Pseudomonadati</taxon>
        <taxon>Bacteroidota</taxon>
        <taxon>Flavobacteriia</taxon>
        <taxon>Flavobacteriales</taxon>
        <taxon>Flavobacteriaceae</taxon>
        <taxon>Salinimicrobium</taxon>
    </lineage>
</organism>
<keyword evidence="3" id="KW-0472">Membrane</keyword>
<evidence type="ECO:0000259" key="4">
    <source>
        <dbReference type="PROSITE" id="PS50825"/>
    </source>
</evidence>
<dbReference type="NCBIfam" id="TIGR04183">
    <property type="entry name" value="Por_Secre_tail"/>
    <property type="match status" value="1"/>
</dbReference>
<feature type="domain" description="HYR" evidence="4">
    <location>
        <begin position="1346"/>
        <end position="1429"/>
    </location>
</feature>
<dbReference type="InterPro" id="IPR026444">
    <property type="entry name" value="Secre_tail"/>
</dbReference>
<accession>A0ABW3IEN9</accession>
<sequence>MSEVPKNNLHLKFCCLPSSGVARISFFWVFFLINSTILFAQDFYNTTPGFQFLSKVDLPTVTAGDLNYQDLTIAIATGPDGHVYTLTFGKGVDKRDSQGNLIQAGVIPASQLDSPRDIAIDGEGYFYIADYLAAGETFTDNGKIRVFDPSGTYLPERTIYSSFYRPLGLDVKDNKVYVAEYYDGLQGPEKGSTFSRIRIYDKESHAVLKENENVELPIRIAVNSSGTVYVSQAGTASASVILLDANLNKTGQLPGIVSPGSVVVDGYDFVHVLEYGNRLEFSDFINFETLAFGDLLAISEQMMFGIQNEDFYVKVFNVAGDQVTSLVDRIDFPVDLAFDSCENFYVDNADIFGSYAPFFGYTPSRIEFDLEIYKRIPTFDAAEAPEITCNEDIEIDLASGEISTIVNFPSAVASDKCFVTLTQTKGLPSGSEFEAREHLIEFTATDGAGNTSVCSFKIIVNGGEDLPPQFTDCPSSLEFNTDQGECGTVVSFTVPSAFDESGSVEVSQTEGLSSGSYFRAGEHSMVFEAIDDQGNKTSCSFSVIVKDVELPVIECPQDLEFTVDFGVSGKVVNYDLPVISDNCSGITLEQIAGLPSGSEFPIGLTINTYKVTDGSENSITCDFKIIITESADIEPPIITCPDQIIIDVENGDCGQIVNYTLPEVSDNSGEVTIELSEGPAPGDFFTLGTTSVRYNAIDGAGNTAQCSFLVSLLDKSPPEIIECPTDQVEVISTTEFVLADYRSLVSLSDCSEEIVITQDPPEGTVVTETSTIQILAEDEAGNVSEACTFNLILEKEDLLITDCPANKSFEVDESCGFTIMDYTSEVSTNHSATISQMPAPGTQITEDTQIIITAEDDLGNIVECSFKLDLFDSTVPQLTCPGEKQYSFDSETGFVVPDYTSEISITDNCSYEVIQEPVAGTVLFVSQNVMISAIDSWGNRSDCEFLLNLTEVIEPTVEITSCSSEIVLYSNTDCLAEIPDLSEQISTNIEAVITQTPPAGTFIDSQSSVEITAVDAAGNSASCNVTIIIEDNTPPEISCGNDIFETLIFGEDFVLPDYRSTVSVNDCSSDISIIQEPAPGTSITESSEISFIAEDASGNRSQECAFRLTFQEDALEITECPASKIAEVNDNCSYILVDYTSEVTTNHPAEILQVPAPGTEIYESTIIEFRAEDENGNTATCSVELTLEDTTVPFISCPGDQEFTFNGNDGFVIPDFRPLTEISDNCGFEVIQEPAPGSVIFESQNLVISAIDSRGNRSDCEFLVNLTEVVEPTVEITSCPSEIVLYLNTDCVVEIPDLSEQISTNIEADITQTPPAGTLIDSQSSVEIKAVDAAGNSASCNMTISIEDNTPPEISCGNDIFETLSFGEVFVLPDYRSTVSVNDCSSDISIIQEPAPGTSITESSEISFIAEDASGNRSQECAFRLTFQEDALEITECPASRIVELNDNCSYILVDYTSEITTNHSADIVQIPAPGTEIYESTLIEYLAEDENGSTATCSFEIILNDTTAPTISCPGDQEFTFNGGDGFVIPDFRSSAMVEENCDFEVIQEPAPGSVIFESREIILTVIDASGNTNTCQFEIVLIAEEVPMVEITSCAAEQILALNENCSVQIPDLTVGVSTNISADIEQTPAAGTVIFENSSVEIRATDEYGNVDVCVVHLKIEDQAAPEITCKGDLIFAWEPENGFVLPDFSANTEVFENCGNYTITQQPTPNTIITSETSEILLTAVDDAGNSASCSFILRLTEEEVLNITCPDDQIGELNDNCSYVVPDFRDLAQVSVEDAVITQEPPSGEIITSTTQITLTVQKGEKRTSCNFNLSVADNIPPEVACVSSLEIDLENNESVSISVDEIDVGSTDNCGIVSRTLSKSTFTREDEGEQIITLTIFDDSGNESSCEVLLNVRVPEEPGESIQCVDAISLQMEEGRNVRLDARSLFTGGTGTIQYSVSKEEFRCEDIGEQTIIFNYVTPNEEGACEIRVKVEDPKGFCELIGEEPADPLPYVIIYPNPGSGNVKITTSPEIILNRAEVFDIRGRFLFARDFPEDVTRFYDLNLSMYESGVYTIKLSGEDKEYVRRAIVRND</sequence>
<name>A0ABW3IEN9_9FLAO</name>
<keyword evidence="2" id="KW-0677">Repeat</keyword>
<dbReference type="Gene3D" id="2.120.10.30">
    <property type="entry name" value="TolB, C-terminal domain"/>
    <property type="match status" value="1"/>
</dbReference>
<feature type="domain" description="HYR" evidence="4">
    <location>
        <begin position="379"/>
        <end position="462"/>
    </location>
</feature>
<keyword evidence="6" id="KW-1185">Reference proteome</keyword>
<dbReference type="Proteomes" id="UP001597100">
    <property type="component" value="Unassembled WGS sequence"/>
</dbReference>
<dbReference type="SUPFAM" id="SSF101898">
    <property type="entry name" value="NHL repeat"/>
    <property type="match status" value="1"/>
</dbReference>
<evidence type="ECO:0000313" key="5">
    <source>
        <dbReference type="EMBL" id="MFD0975935.1"/>
    </source>
</evidence>
<proteinExistence type="predicted"/>
<evidence type="ECO:0000256" key="1">
    <source>
        <dbReference type="ARBA" id="ARBA00022729"/>
    </source>
</evidence>
<comment type="caution">
    <text evidence="5">The sequence shown here is derived from an EMBL/GenBank/DDBJ whole genome shotgun (WGS) entry which is preliminary data.</text>
</comment>
<evidence type="ECO:0000313" key="6">
    <source>
        <dbReference type="Proteomes" id="UP001597100"/>
    </source>
</evidence>